<evidence type="ECO:0000259" key="1">
    <source>
        <dbReference type="PROSITE" id="PS51657"/>
    </source>
</evidence>
<reference evidence="2" key="1">
    <citation type="journal article" date="2020" name="Front. Microbiol.">
        <title>Metagenomic Analysis of Plant Viruses Associated With Papaya Ringspot Disease in Carica papaya L. in Kenya.</title>
        <authorList>
            <person name="Mumo N.N."/>
            <person name="Mamati G.E."/>
            <person name="Ateka E.M."/>
            <person name="Rimberia F.K."/>
            <person name="Asudi G.O."/>
            <person name="Boykin L.M."/>
            <person name="Machuka E.M."/>
            <person name="Njuguna J.N."/>
            <person name="Pelle R."/>
            <person name="Stomeo F."/>
        </authorList>
    </citation>
    <scope>NUCLEOTIDE SEQUENCE</scope>
    <source>
        <strain evidence="2">KE-Kit-06</strain>
    </source>
</reference>
<feature type="domain" description="(+)RNA virus helicase C-terminal" evidence="1">
    <location>
        <begin position="1"/>
        <end position="228"/>
    </location>
</feature>
<sequence>MDVIIDKLVDLGFSRTLLPLRKILVVNCVPGAGKTTFIREIVQSDCNFEAFTTGIPDTPNLTGSHISKWNGVADPEKFTILDEYQRLTTFPEGVQAVFGDPTQSCNPFILVPHFIGRQTHRFGSETCALLNSIGFPINSVKTDSVRIRDIYSEDPIGQTICCEPDVEKLLSAHGVQFLTCSEVIGQTYDKVTFVTSNQISRANKQKHLICLTRHSLELLILCPDGLYV</sequence>
<proteinExistence type="predicted"/>
<organism evidence="2">
    <name type="scientific">Papaya mild mottle associated virus</name>
    <dbReference type="NCBI Taxonomy" id="2716617"/>
    <lineage>
        <taxon>Viruses</taxon>
        <taxon>Riboviria</taxon>
        <taxon>Orthornavirae</taxon>
        <taxon>Kitrinoviricota</taxon>
        <taxon>Alsuviricetes</taxon>
        <taxon>Tymovirales</taxon>
        <taxon>Betaflexiviridae</taxon>
        <taxon>Quinvirinae</taxon>
        <taxon>Carlavirus</taxon>
        <taxon>Carlavirus mitipapayae</taxon>
        <taxon>Carlavirus PaMMaV</taxon>
    </lineage>
</organism>
<dbReference type="EMBL" id="MK984602">
    <property type="protein sequence ID" value="QIJ97097.1"/>
    <property type="molecule type" value="Genomic_RNA"/>
</dbReference>
<name>A0A6G7S6W5_9VIRU</name>
<dbReference type="InterPro" id="IPR027351">
    <property type="entry name" value="(+)RNA_virus_helicase_core_dom"/>
</dbReference>
<dbReference type="Pfam" id="PF01443">
    <property type="entry name" value="Viral_helicase1"/>
    <property type="match status" value="1"/>
</dbReference>
<dbReference type="GO" id="GO:0005524">
    <property type="term" value="F:ATP binding"/>
    <property type="evidence" value="ECO:0007669"/>
    <property type="project" value="InterPro"/>
</dbReference>
<dbReference type="PROSITE" id="PS51657">
    <property type="entry name" value="PSRV_HELICASE"/>
    <property type="match status" value="1"/>
</dbReference>
<evidence type="ECO:0000313" key="2">
    <source>
        <dbReference type="EMBL" id="QIJ97097.1"/>
    </source>
</evidence>
<protein>
    <submittedName>
        <fullName evidence="2">Triple gene block protein 1</fullName>
    </submittedName>
</protein>
<accession>A0A6G7S6W5</accession>